<gene>
    <name evidence="11" type="ORF">GUJ93_ZPchr0016g2510</name>
</gene>
<proteinExistence type="predicted"/>
<evidence type="ECO:0000256" key="4">
    <source>
        <dbReference type="ARBA" id="ARBA00022741"/>
    </source>
</evidence>
<keyword evidence="3" id="KW-0808">Transferase</keyword>
<keyword evidence="6" id="KW-0067">ATP-binding</keyword>
<feature type="region of interest" description="Disordered" evidence="9">
    <location>
        <begin position="1"/>
        <end position="48"/>
    </location>
</feature>
<comment type="catalytic activity">
    <reaction evidence="8">
        <text>L-seryl-[protein] + ATP = O-phospho-L-seryl-[protein] + ADP + H(+)</text>
        <dbReference type="Rhea" id="RHEA:17989"/>
        <dbReference type="Rhea" id="RHEA-COMP:9863"/>
        <dbReference type="Rhea" id="RHEA-COMP:11604"/>
        <dbReference type="ChEBI" id="CHEBI:15378"/>
        <dbReference type="ChEBI" id="CHEBI:29999"/>
        <dbReference type="ChEBI" id="CHEBI:30616"/>
        <dbReference type="ChEBI" id="CHEBI:83421"/>
        <dbReference type="ChEBI" id="CHEBI:456216"/>
        <dbReference type="EC" id="2.7.11.1"/>
    </reaction>
</comment>
<evidence type="ECO:0000256" key="2">
    <source>
        <dbReference type="ARBA" id="ARBA00022527"/>
    </source>
</evidence>
<dbReference type="PROSITE" id="PS50011">
    <property type="entry name" value="PROTEIN_KINASE_DOM"/>
    <property type="match status" value="1"/>
</dbReference>
<protein>
    <recommendedName>
        <fullName evidence="1">non-specific serine/threonine protein kinase</fullName>
        <ecNumber evidence="1">2.7.11.1</ecNumber>
    </recommendedName>
</protein>
<evidence type="ECO:0000256" key="3">
    <source>
        <dbReference type="ARBA" id="ARBA00022679"/>
    </source>
</evidence>
<name>A0A8J5VT27_ZIZPA</name>
<dbReference type="EC" id="2.7.11.1" evidence="1"/>
<evidence type="ECO:0000256" key="5">
    <source>
        <dbReference type="ARBA" id="ARBA00022777"/>
    </source>
</evidence>
<reference evidence="11" key="1">
    <citation type="journal article" date="2021" name="bioRxiv">
        <title>Whole Genome Assembly and Annotation of Northern Wild Rice, Zizania palustris L., Supports a Whole Genome Duplication in the Zizania Genus.</title>
        <authorList>
            <person name="Haas M."/>
            <person name="Kono T."/>
            <person name="Macchietto M."/>
            <person name="Millas R."/>
            <person name="McGilp L."/>
            <person name="Shao M."/>
            <person name="Duquette J."/>
            <person name="Hirsch C.N."/>
            <person name="Kimball J."/>
        </authorList>
    </citation>
    <scope>NUCLEOTIDE SEQUENCE</scope>
    <source>
        <tissue evidence="11">Fresh leaf tissue</tissue>
    </source>
</reference>
<keyword evidence="12" id="KW-1185">Reference proteome</keyword>
<dbReference type="GO" id="GO:0004674">
    <property type="term" value="F:protein serine/threonine kinase activity"/>
    <property type="evidence" value="ECO:0007669"/>
    <property type="project" value="UniProtKB-KW"/>
</dbReference>
<dbReference type="Proteomes" id="UP000729402">
    <property type="component" value="Unassembled WGS sequence"/>
</dbReference>
<keyword evidence="2" id="KW-0723">Serine/threonine-protein kinase</keyword>
<dbReference type="AlphaFoldDB" id="A0A8J5VT27"/>
<evidence type="ECO:0000256" key="6">
    <source>
        <dbReference type="ARBA" id="ARBA00022840"/>
    </source>
</evidence>
<evidence type="ECO:0000256" key="7">
    <source>
        <dbReference type="ARBA" id="ARBA00047899"/>
    </source>
</evidence>
<dbReference type="PANTHER" id="PTHR45637">
    <property type="entry name" value="FLIPPASE KINASE 1-RELATED"/>
    <property type="match status" value="1"/>
</dbReference>
<evidence type="ECO:0000313" key="11">
    <source>
        <dbReference type="EMBL" id="KAG8083717.1"/>
    </source>
</evidence>
<keyword evidence="5" id="KW-0418">Kinase</keyword>
<reference evidence="11" key="2">
    <citation type="submission" date="2021-02" db="EMBL/GenBank/DDBJ databases">
        <authorList>
            <person name="Kimball J.A."/>
            <person name="Haas M.W."/>
            <person name="Macchietto M."/>
            <person name="Kono T."/>
            <person name="Duquette J."/>
            <person name="Shao M."/>
        </authorList>
    </citation>
    <scope>NUCLEOTIDE SEQUENCE</scope>
    <source>
        <tissue evidence="11">Fresh leaf tissue</tissue>
    </source>
</reference>
<dbReference type="GO" id="GO:0005524">
    <property type="term" value="F:ATP binding"/>
    <property type="evidence" value="ECO:0007669"/>
    <property type="project" value="UniProtKB-KW"/>
</dbReference>
<evidence type="ECO:0000256" key="1">
    <source>
        <dbReference type="ARBA" id="ARBA00012513"/>
    </source>
</evidence>
<dbReference type="InterPro" id="IPR000719">
    <property type="entry name" value="Prot_kinase_dom"/>
</dbReference>
<evidence type="ECO:0000256" key="8">
    <source>
        <dbReference type="ARBA" id="ARBA00048679"/>
    </source>
</evidence>
<organism evidence="11 12">
    <name type="scientific">Zizania palustris</name>
    <name type="common">Northern wild rice</name>
    <dbReference type="NCBI Taxonomy" id="103762"/>
    <lineage>
        <taxon>Eukaryota</taxon>
        <taxon>Viridiplantae</taxon>
        <taxon>Streptophyta</taxon>
        <taxon>Embryophyta</taxon>
        <taxon>Tracheophyta</taxon>
        <taxon>Spermatophyta</taxon>
        <taxon>Magnoliopsida</taxon>
        <taxon>Liliopsida</taxon>
        <taxon>Poales</taxon>
        <taxon>Poaceae</taxon>
        <taxon>BOP clade</taxon>
        <taxon>Oryzoideae</taxon>
        <taxon>Oryzeae</taxon>
        <taxon>Zizaniinae</taxon>
        <taxon>Zizania</taxon>
    </lineage>
</organism>
<evidence type="ECO:0000259" key="10">
    <source>
        <dbReference type="PROSITE" id="PS50011"/>
    </source>
</evidence>
<dbReference type="OrthoDB" id="432483at2759"/>
<keyword evidence="4" id="KW-0547">Nucleotide-binding</keyword>
<evidence type="ECO:0000256" key="9">
    <source>
        <dbReference type="SAM" id="MobiDB-lite"/>
    </source>
</evidence>
<accession>A0A8J5VT27</accession>
<feature type="domain" description="Protein kinase" evidence="10">
    <location>
        <begin position="70"/>
        <end position="206"/>
    </location>
</feature>
<evidence type="ECO:0000313" key="12">
    <source>
        <dbReference type="Proteomes" id="UP000729402"/>
    </source>
</evidence>
<comment type="catalytic activity">
    <reaction evidence="7">
        <text>L-threonyl-[protein] + ATP = O-phospho-L-threonyl-[protein] + ADP + H(+)</text>
        <dbReference type="Rhea" id="RHEA:46608"/>
        <dbReference type="Rhea" id="RHEA-COMP:11060"/>
        <dbReference type="Rhea" id="RHEA-COMP:11605"/>
        <dbReference type="ChEBI" id="CHEBI:15378"/>
        <dbReference type="ChEBI" id="CHEBI:30013"/>
        <dbReference type="ChEBI" id="CHEBI:30616"/>
        <dbReference type="ChEBI" id="CHEBI:61977"/>
        <dbReference type="ChEBI" id="CHEBI:456216"/>
        <dbReference type="EC" id="2.7.11.1"/>
    </reaction>
</comment>
<dbReference type="EMBL" id="JAAALK010000084">
    <property type="protein sequence ID" value="KAG8083717.1"/>
    <property type="molecule type" value="Genomic_DNA"/>
</dbReference>
<sequence length="206" mass="21642">MARHKPKDSAIDLQICPGPPRIPTPRLRRPQGIRRPASPCPPPPPRSAEVCQESAVAAPQRFGTVALSDVRFVRRLGSGDIGSVYLAEVKGKGGDGGGSGSGGVAALVAAKVMDRKELAGRNKEGRARTECEILEAVDHPFLPRLYGVGTYIPFAFSPLAASPTYFLSHGGKNGERGSNSNPSCGSHSCLSRVHPHAAGCIDQSVQ</sequence>
<comment type="caution">
    <text evidence="11">The sequence shown here is derived from an EMBL/GenBank/DDBJ whole genome shotgun (WGS) entry which is preliminary data.</text>
</comment>